<feature type="transmembrane region" description="Helical" evidence="17">
    <location>
        <begin position="48"/>
        <end position="74"/>
    </location>
</feature>
<comment type="catalytic activity">
    <reaction evidence="13">
        <text>9-octadecanoyloxy-octadecanoate + H2O = 9-hydroxy-octadecanoate + octadecanoate + H(+)</text>
        <dbReference type="Rhea" id="RHEA:52096"/>
        <dbReference type="ChEBI" id="CHEBI:15377"/>
        <dbReference type="ChEBI" id="CHEBI:15378"/>
        <dbReference type="ChEBI" id="CHEBI:25629"/>
        <dbReference type="ChEBI" id="CHEBI:136286"/>
        <dbReference type="ChEBI" id="CHEBI:136373"/>
    </reaction>
    <physiologicalReaction direction="left-to-right" evidence="13">
        <dbReference type="Rhea" id="RHEA:52097"/>
    </physiologicalReaction>
</comment>
<evidence type="ECO:0000256" key="12">
    <source>
        <dbReference type="ARBA" id="ARBA00048800"/>
    </source>
</evidence>
<sequence>MASSMIGRPKMRLLFHSFAAGLYAFTFYHELTLNLPNRATYGGRWKFLTILNLLLQLIFFIIAPLADVLTFIRGREDNWLVRARDLVFASLAFPISVFVATTFWGIYMIDRELIFPKALDKIIPSWIYNLM</sequence>
<evidence type="ECO:0000256" key="16">
    <source>
        <dbReference type="ARBA" id="ARBA00049428"/>
    </source>
</evidence>
<evidence type="ECO:0000256" key="13">
    <source>
        <dbReference type="ARBA" id="ARBA00049221"/>
    </source>
</evidence>
<evidence type="ECO:0000256" key="15">
    <source>
        <dbReference type="ARBA" id="ARBA00049322"/>
    </source>
</evidence>
<keyword evidence="5 17" id="KW-1133">Transmembrane helix</keyword>
<feature type="transmembrane region" description="Helical" evidence="17">
    <location>
        <begin position="86"/>
        <end position="109"/>
    </location>
</feature>
<comment type="catalytic activity">
    <reaction evidence="1">
        <text>9-(9Z-hexadecenoyloxy)-octadecanoate + H2O = (9Z)-hexadecenoate + 9-hydroxy-octadecanoate + H(+)</text>
        <dbReference type="Rhea" id="RHEA:52068"/>
        <dbReference type="ChEBI" id="CHEBI:15377"/>
        <dbReference type="ChEBI" id="CHEBI:15378"/>
        <dbReference type="ChEBI" id="CHEBI:32372"/>
        <dbReference type="ChEBI" id="CHEBI:136286"/>
        <dbReference type="ChEBI" id="CHEBI:136309"/>
    </reaction>
    <physiologicalReaction direction="left-to-right" evidence="1">
        <dbReference type="Rhea" id="RHEA:52069"/>
    </physiologicalReaction>
</comment>
<evidence type="ECO:0000256" key="5">
    <source>
        <dbReference type="ARBA" id="ARBA00022989"/>
    </source>
</evidence>
<evidence type="ECO:0000256" key="10">
    <source>
        <dbReference type="ARBA" id="ARBA00048680"/>
    </source>
</evidence>
<comment type="catalytic activity">
    <reaction evidence="12">
        <text>9-(9Z-octadecenoyloxy)-octadecanoate + H2O = 9-hydroxy-octadecanoate + (9Z)-octadecenoate + H(+)</text>
        <dbReference type="Rhea" id="RHEA:52048"/>
        <dbReference type="ChEBI" id="CHEBI:15377"/>
        <dbReference type="ChEBI" id="CHEBI:15378"/>
        <dbReference type="ChEBI" id="CHEBI:30823"/>
        <dbReference type="ChEBI" id="CHEBI:136282"/>
        <dbReference type="ChEBI" id="CHEBI:136286"/>
    </reaction>
    <physiologicalReaction direction="left-to-right" evidence="12">
        <dbReference type="Rhea" id="RHEA:52049"/>
    </physiologicalReaction>
</comment>
<dbReference type="Proteomes" id="UP001159427">
    <property type="component" value="Unassembled WGS sequence"/>
</dbReference>
<reference evidence="18 19" key="1">
    <citation type="submission" date="2022-05" db="EMBL/GenBank/DDBJ databases">
        <authorList>
            <consortium name="Genoscope - CEA"/>
            <person name="William W."/>
        </authorList>
    </citation>
    <scope>NUCLEOTIDE SEQUENCE [LARGE SCALE GENOMIC DNA]</scope>
</reference>
<comment type="catalytic activity">
    <reaction evidence="15">
        <text>13-(9Z-hexadecenoyloxy)-octadecanoate + H2O = 13-hydroxy-octadecanoate + (9Z)-hexadecenoate + H(+)</text>
        <dbReference type="Rhea" id="RHEA:52076"/>
        <dbReference type="ChEBI" id="CHEBI:15377"/>
        <dbReference type="ChEBI" id="CHEBI:15378"/>
        <dbReference type="ChEBI" id="CHEBI:32372"/>
        <dbReference type="ChEBI" id="CHEBI:136304"/>
        <dbReference type="ChEBI" id="CHEBI:136315"/>
    </reaction>
    <physiologicalReaction direction="left-to-right" evidence="15">
        <dbReference type="Rhea" id="RHEA:52077"/>
    </physiologicalReaction>
</comment>
<comment type="subcellular location">
    <subcellularLocation>
        <location evidence="2">Endomembrane system</location>
        <topology evidence="2">Multi-pass membrane protein</topology>
    </subcellularLocation>
</comment>
<proteinExistence type="inferred from homology"/>
<evidence type="ECO:0000256" key="8">
    <source>
        <dbReference type="ARBA" id="ARBA00047427"/>
    </source>
</evidence>
<dbReference type="PANTHER" id="PTHR10989:SF16">
    <property type="entry name" value="AT02829P-RELATED"/>
    <property type="match status" value="1"/>
</dbReference>
<evidence type="ECO:0000256" key="11">
    <source>
        <dbReference type="ARBA" id="ARBA00048701"/>
    </source>
</evidence>
<dbReference type="EMBL" id="CALNXI010000282">
    <property type="protein sequence ID" value="CAH3023943.1"/>
    <property type="molecule type" value="Genomic_DNA"/>
</dbReference>
<dbReference type="Pfam" id="PF04750">
    <property type="entry name" value="Far-17a_AIG1"/>
    <property type="match status" value="1"/>
</dbReference>
<evidence type="ECO:0000256" key="9">
    <source>
        <dbReference type="ARBA" id="ARBA00047863"/>
    </source>
</evidence>
<keyword evidence="4 17" id="KW-0812">Transmembrane</keyword>
<accession>A0ABN8M7H7</accession>
<comment type="catalytic activity">
    <reaction evidence="8">
        <text>13-octadecanoyloxy-octadecanoate + H2O = 13-hydroxy-octadecanoate + octadecanoate + H(+)</text>
        <dbReference type="Rhea" id="RHEA:52084"/>
        <dbReference type="ChEBI" id="CHEBI:15377"/>
        <dbReference type="ChEBI" id="CHEBI:15378"/>
        <dbReference type="ChEBI" id="CHEBI:25629"/>
        <dbReference type="ChEBI" id="CHEBI:136304"/>
        <dbReference type="ChEBI" id="CHEBI:136335"/>
    </reaction>
    <physiologicalReaction direction="left-to-right" evidence="8">
        <dbReference type="Rhea" id="RHEA:52085"/>
    </physiologicalReaction>
</comment>
<evidence type="ECO:0000256" key="17">
    <source>
        <dbReference type="SAM" id="Phobius"/>
    </source>
</evidence>
<comment type="similarity">
    <text evidence="3">Belongs to the AIG1 family.</text>
</comment>
<evidence type="ECO:0000256" key="7">
    <source>
        <dbReference type="ARBA" id="ARBA00047368"/>
    </source>
</evidence>
<evidence type="ECO:0000256" key="6">
    <source>
        <dbReference type="ARBA" id="ARBA00023136"/>
    </source>
</evidence>
<comment type="catalytic activity">
    <reaction evidence="16">
        <text>12-(9Z-hexadecenoyloxy)-octadecanoate + H2O = 12-hydroxyoctadecanoate + (9Z)-hexadecenoate + H(+)</text>
        <dbReference type="Rhea" id="RHEA:52072"/>
        <dbReference type="ChEBI" id="CHEBI:15377"/>
        <dbReference type="ChEBI" id="CHEBI:15378"/>
        <dbReference type="ChEBI" id="CHEBI:32372"/>
        <dbReference type="ChEBI" id="CHEBI:84201"/>
        <dbReference type="ChEBI" id="CHEBI:136312"/>
    </reaction>
    <physiologicalReaction direction="left-to-right" evidence="16">
        <dbReference type="Rhea" id="RHEA:52073"/>
    </physiologicalReaction>
</comment>
<keyword evidence="6 17" id="KW-0472">Membrane</keyword>
<protein>
    <recommendedName>
        <fullName evidence="20">Androgen-dependent TFPI-regulating protein</fullName>
    </recommendedName>
</protein>
<comment type="caution">
    <text evidence="18">The sequence shown here is derived from an EMBL/GenBank/DDBJ whole genome shotgun (WGS) entry which is preliminary data.</text>
</comment>
<name>A0ABN8M7H7_9CNID</name>
<evidence type="ECO:0000256" key="1">
    <source>
        <dbReference type="ARBA" id="ARBA00000923"/>
    </source>
</evidence>
<dbReference type="InterPro" id="IPR006838">
    <property type="entry name" value="ADTRP_AIG1"/>
</dbReference>
<evidence type="ECO:0000256" key="4">
    <source>
        <dbReference type="ARBA" id="ARBA00022692"/>
    </source>
</evidence>
<comment type="catalytic activity">
    <reaction evidence="11">
        <text>12-(9Z-octadecenoyloxy)-octadecanoate + H2O = 12-hydroxyoctadecanoate + (9Z)-octadecenoate + H(+)</text>
        <dbReference type="Rhea" id="RHEA:52060"/>
        <dbReference type="ChEBI" id="CHEBI:15377"/>
        <dbReference type="ChEBI" id="CHEBI:15378"/>
        <dbReference type="ChEBI" id="CHEBI:30823"/>
        <dbReference type="ChEBI" id="CHEBI:84201"/>
        <dbReference type="ChEBI" id="CHEBI:136302"/>
    </reaction>
    <physiologicalReaction direction="left-to-right" evidence="11">
        <dbReference type="Rhea" id="RHEA:52061"/>
    </physiologicalReaction>
</comment>
<evidence type="ECO:0000256" key="14">
    <source>
        <dbReference type="ARBA" id="ARBA00049296"/>
    </source>
</evidence>
<dbReference type="PANTHER" id="PTHR10989">
    <property type="entry name" value="ANDROGEN-INDUCED PROTEIN 1-RELATED"/>
    <property type="match status" value="1"/>
</dbReference>
<evidence type="ECO:0000256" key="2">
    <source>
        <dbReference type="ARBA" id="ARBA00004127"/>
    </source>
</evidence>
<organism evidence="18 19">
    <name type="scientific">Porites evermanni</name>
    <dbReference type="NCBI Taxonomy" id="104178"/>
    <lineage>
        <taxon>Eukaryota</taxon>
        <taxon>Metazoa</taxon>
        <taxon>Cnidaria</taxon>
        <taxon>Anthozoa</taxon>
        <taxon>Hexacorallia</taxon>
        <taxon>Scleractinia</taxon>
        <taxon>Fungiina</taxon>
        <taxon>Poritidae</taxon>
        <taxon>Porites</taxon>
    </lineage>
</organism>
<evidence type="ECO:0000313" key="19">
    <source>
        <dbReference type="Proteomes" id="UP001159427"/>
    </source>
</evidence>
<keyword evidence="19" id="KW-1185">Reference proteome</keyword>
<comment type="catalytic activity">
    <reaction evidence="7">
        <text>12-hexadecanoyloxy-octadecanoate + H2O = 12-hydroxyoctadecanoate + hexadecanoate + H(+)</text>
        <dbReference type="Rhea" id="RHEA:52056"/>
        <dbReference type="ChEBI" id="CHEBI:7896"/>
        <dbReference type="ChEBI" id="CHEBI:15377"/>
        <dbReference type="ChEBI" id="CHEBI:15378"/>
        <dbReference type="ChEBI" id="CHEBI:83677"/>
        <dbReference type="ChEBI" id="CHEBI:84201"/>
    </reaction>
    <physiologicalReaction direction="left-to-right" evidence="7">
        <dbReference type="Rhea" id="RHEA:52057"/>
    </physiologicalReaction>
</comment>
<evidence type="ECO:0000313" key="18">
    <source>
        <dbReference type="EMBL" id="CAH3023943.1"/>
    </source>
</evidence>
<gene>
    <name evidence="18" type="ORF">PEVE_00021061</name>
</gene>
<evidence type="ECO:0008006" key="20">
    <source>
        <dbReference type="Google" id="ProtNLM"/>
    </source>
</evidence>
<comment type="catalytic activity">
    <reaction evidence="10">
        <text>12-octadecanoyloxy-octadecanoate + H2O = 12-hydroxyoctadecanoate + octadecanoate + H(+)</text>
        <dbReference type="Rhea" id="RHEA:52080"/>
        <dbReference type="ChEBI" id="CHEBI:15377"/>
        <dbReference type="ChEBI" id="CHEBI:15378"/>
        <dbReference type="ChEBI" id="CHEBI:25629"/>
        <dbReference type="ChEBI" id="CHEBI:84201"/>
        <dbReference type="ChEBI" id="CHEBI:136330"/>
    </reaction>
    <physiologicalReaction direction="left-to-right" evidence="10">
        <dbReference type="Rhea" id="RHEA:52081"/>
    </physiologicalReaction>
</comment>
<evidence type="ECO:0000256" key="3">
    <source>
        <dbReference type="ARBA" id="ARBA00009300"/>
    </source>
</evidence>
<comment type="catalytic activity">
    <reaction evidence="14">
        <text>13-(9Z-octadecenoyloxy)-octadecanoate + H2O = 13-hydroxy-octadecanoate + (9Z)-octadecenoate + H(+)</text>
        <dbReference type="Rhea" id="RHEA:52064"/>
        <dbReference type="ChEBI" id="CHEBI:15377"/>
        <dbReference type="ChEBI" id="CHEBI:15378"/>
        <dbReference type="ChEBI" id="CHEBI:30823"/>
        <dbReference type="ChEBI" id="CHEBI:136303"/>
        <dbReference type="ChEBI" id="CHEBI:136304"/>
    </reaction>
    <physiologicalReaction direction="left-to-right" evidence="14">
        <dbReference type="Rhea" id="RHEA:52065"/>
    </physiologicalReaction>
</comment>
<comment type="catalytic activity">
    <reaction evidence="9">
        <text>9-hexadecanoyloxy-octadecanoate + H2O = 9-hydroxy-octadecanoate + hexadecanoate + H(+)</text>
        <dbReference type="Rhea" id="RHEA:52052"/>
        <dbReference type="ChEBI" id="CHEBI:7896"/>
        <dbReference type="ChEBI" id="CHEBI:15377"/>
        <dbReference type="ChEBI" id="CHEBI:15378"/>
        <dbReference type="ChEBI" id="CHEBI:83670"/>
        <dbReference type="ChEBI" id="CHEBI:136286"/>
    </reaction>
    <physiologicalReaction direction="left-to-right" evidence="9">
        <dbReference type="Rhea" id="RHEA:52053"/>
    </physiologicalReaction>
</comment>